<dbReference type="InterPro" id="IPR000008">
    <property type="entry name" value="C2_dom"/>
</dbReference>
<evidence type="ECO:0000256" key="2">
    <source>
        <dbReference type="ARBA" id="ARBA00022837"/>
    </source>
</evidence>
<gene>
    <name evidence="6" type="ORF">EZS28_026691</name>
</gene>
<dbReference type="EMBL" id="SNRW01009586">
    <property type="protein sequence ID" value="KAA6377782.1"/>
    <property type="molecule type" value="Genomic_DNA"/>
</dbReference>
<evidence type="ECO:0000313" key="6">
    <source>
        <dbReference type="EMBL" id="KAA6377782.1"/>
    </source>
</evidence>
<feature type="domain" description="C2" evidence="5">
    <location>
        <begin position="152"/>
        <end position="266"/>
    </location>
</feature>
<dbReference type="Gene3D" id="2.60.40.150">
    <property type="entry name" value="C2 domain"/>
    <property type="match status" value="2"/>
</dbReference>
<dbReference type="GO" id="GO:0046872">
    <property type="term" value="F:metal ion binding"/>
    <property type="evidence" value="ECO:0007669"/>
    <property type="project" value="UniProtKB-KW"/>
</dbReference>
<evidence type="ECO:0000256" key="4">
    <source>
        <dbReference type="SAM" id="MobiDB-lite"/>
    </source>
</evidence>
<sequence>MIQVQQIEEDQKEQEKEDQESKYVKGVVQISNISVRDLPQMDLVGKTDPYVLFKMGIQEKQTSVAKETLNYDYKDEQFDMLYDKTIMQGKKEVEVEVWDYDSVGKNDLIGIASFDILPSFNNPIQVELFLQQKKKEKEETIKSLKEEEIKKKEEEIRLKEERRKKKREENAKYVKGIIKFSKIAVYDLPKMDIKDQSDPYVLIRMGEESEQTTIARNSQSHEYLNEEFMIEYDPVKTQVQKEVDVEVWDYDKTGFDDLIGAVSVDV</sequence>
<keyword evidence="1" id="KW-0479">Metal-binding</keyword>
<organism evidence="6 7">
    <name type="scientific">Streblomastix strix</name>
    <dbReference type="NCBI Taxonomy" id="222440"/>
    <lineage>
        <taxon>Eukaryota</taxon>
        <taxon>Metamonada</taxon>
        <taxon>Preaxostyla</taxon>
        <taxon>Oxymonadida</taxon>
        <taxon>Streblomastigidae</taxon>
        <taxon>Streblomastix</taxon>
    </lineage>
</organism>
<evidence type="ECO:0000313" key="7">
    <source>
        <dbReference type="Proteomes" id="UP000324800"/>
    </source>
</evidence>
<dbReference type="PANTHER" id="PTHR45911">
    <property type="entry name" value="C2 DOMAIN-CONTAINING PROTEIN"/>
    <property type="match status" value="1"/>
</dbReference>
<dbReference type="SMART" id="SM00239">
    <property type="entry name" value="C2"/>
    <property type="match status" value="2"/>
</dbReference>
<dbReference type="AlphaFoldDB" id="A0A5J4V5X4"/>
<evidence type="ECO:0000256" key="3">
    <source>
        <dbReference type="SAM" id="Coils"/>
    </source>
</evidence>
<dbReference type="SUPFAM" id="SSF49562">
    <property type="entry name" value="C2 domain (Calcium/lipid-binding domain, CaLB)"/>
    <property type="match status" value="2"/>
</dbReference>
<dbReference type="Pfam" id="PF00168">
    <property type="entry name" value="C2"/>
    <property type="match status" value="2"/>
</dbReference>
<evidence type="ECO:0000259" key="5">
    <source>
        <dbReference type="PROSITE" id="PS50004"/>
    </source>
</evidence>
<feature type="region of interest" description="Disordered" evidence="4">
    <location>
        <begin position="1"/>
        <end position="21"/>
    </location>
</feature>
<keyword evidence="3" id="KW-0175">Coiled coil</keyword>
<reference evidence="6 7" key="1">
    <citation type="submission" date="2019-03" db="EMBL/GenBank/DDBJ databases">
        <title>Single cell metagenomics reveals metabolic interactions within the superorganism composed of flagellate Streblomastix strix and complex community of Bacteroidetes bacteria on its surface.</title>
        <authorList>
            <person name="Treitli S.C."/>
            <person name="Kolisko M."/>
            <person name="Husnik F."/>
            <person name="Keeling P."/>
            <person name="Hampl V."/>
        </authorList>
    </citation>
    <scope>NUCLEOTIDE SEQUENCE [LARGE SCALE GENOMIC DNA]</scope>
    <source>
        <strain evidence="6">ST1C</strain>
    </source>
</reference>
<feature type="coiled-coil region" evidence="3">
    <location>
        <begin position="127"/>
        <end position="171"/>
    </location>
</feature>
<keyword evidence="2" id="KW-0106">Calcium</keyword>
<accession>A0A5J4V5X4</accession>
<dbReference type="PROSITE" id="PS50004">
    <property type="entry name" value="C2"/>
    <property type="match status" value="2"/>
</dbReference>
<dbReference type="CDD" id="cd00030">
    <property type="entry name" value="C2"/>
    <property type="match status" value="1"/>
</dbReference>
<name>A0A5J4V5X4_9EUKA</name>
<evidence type="ECO:0000256" key="1">
    <source>
        <dbReference type="ARBA" id="ARBA00022723"/>
    </source>
</evidence>
<dbReference type="InterPro" id="IPR035892">
    <property type="entry name" value="C2_domain_sf"/>
</dbReference>
<dbReference type="OrthoDB" id="270970at2759"/>
<feature type="domain" description="C2" evidence="5">
    <location>
        <begin position="8"/>
        <end position="129"/>
    </location>
</feature>
<protein>
    <recommendedName>
        <fullName evidence="5">C2 domain-containing protein</fullName>
    </recommendedName>
</protein>
<dbReference type="Proteomes" id="UP000324800">
    <property type="component" value="Unassembled WGS sequence"/>
</dbReference>
<proteinExistence type="predicted"/>
<comment type="caution">
    <text evidence="6">The sequence shown here is derived from an EMBL/GenBank/DDBJ whole genome shotgun (WGS) entry which is preliminary data.</text>
</comment>